<protein>
    <submittedName>
        <fullName evidence="1">ATP-grasp domain-containing protein</fullName>
    </submittedName>
</protein>
<dbReference type="AlphaFoldDB" id="A0A4R6JLX2"/>
<evidence type="ECO:0000313" key="2">
    <source>
        <dbReference type="Proteomes" id="UP000294901"/>
    </source>
</evidence>
<organism evidence="1 2">
    <name type="scientific">Paractinoplanes brasiliensis</name>
    <dbReference type="NCBI Taxonomy" id="52695"/>
    <lineage>
        <taxon>Bacteria</taxon>
        <taxon>Bacillati</taxon>
        <taxon>Actinomycetota</taxon>
        <taxon>Actinomycetes</taxon>
        <taxon>Micromonosporales</taxon>
        <taxon>Micromonosporaceae</taxon>
        <taxon>Paractinoplanes</taxon>
    </lineage>
</organism>
<sequence>MVRLGVGAAPGGLPEDQALCLVPMTDLDARRMWRSLPAAPRLAGRRDGTPLEDLLLRLGRLAEDFPEIAELDLDPVLAGPGGVAALNARLRLAPAGNEPDPSLRALRPS</sequence>
<comment type="caution">
    <text evidence="1">The sequence shown here is derived from an EMBL/GenBank/DDBJ whole genome shotgun (WGS) entry which is preliminary data.</text>
</comment>
<reference evidence="1 2" key="1">
    <citation type="submission" date="2019-03" db="EMBL/GenBank/DDBJ databases">
        <title>Sequencing the genomes of 1000 actinobacteria strains.</title>
        <authorList>
            <person name="Klenk H.-P."/>
        </authorList>
    </citation>
    <scope>NUCLEOTIDE SEQUENCE [LARGE SCALE GENOMIC DNA]</scope>
    <source>
        <strain evidence="1 2">DSM 43805</strain>
    </source>
</reference>
<proteinExistence type="predicted"/>
<evidence type="ECO:0000313" key="1">
    <source>
        <dbReference type="EMBL" id="TDO36702.1"/>
    </source>
</evidence>
<name>A0A4R6JLX2_9ACTN</name>
<accession>A0A4R6JLX2</accession>
<gene>
    <name evidence="1" type="ORF">C8E87_0283</name>
</gene>
<dbReference type="Proteomes" id="UP000294901">
    <property type="component" value="Unassembled WGS sequence"/>
</dbReference>
<dbReference type="Gene3D" id="3.30.470.20">
    <property type="entry name" value="ATP-grasp fold, B domain"/>
    <property type="match status" value="1"/>
</dbReference>
<dbReference type="Pfam" id="PF13549">
    <property type="entry name" value="ATP-grasp_5"/>
    <property type="match status" value="1"/>
</dbReference>
<keyword evidence="2" id="KW-1185">Reference proteome</keyword>
<dbReference type="EMBL" id="SNWR01000001">
    <property type="protein sequence ID" value="TDO36702.1"/>
    <property type="molecule type" value="Genomic_DNA"/>
</dbReference>